<sequence>ESTLHVHQKSPKLGKSSAKSSPKKVQSQAPQPAPRSMVSVRTPRGGPPRSSTPPFSSEEDTARDGTYVTSPRTRSAPSVRVVQSGPRQTQAADGGEDWSDTEPSEGPVNTSPNRTPRSQGSVVQSLTRSLERQLSSPMAKPAGGVRVIPPVTATSHKPSAVMQLSDEDSDLELSSIEEISPRAAGGRTVGPQGGVDSAGSPGTSVWSSSASRRGGW</sequence>
<organism evidence="2 3">
    <name type="scientific">Albula goreensis</name>
    <dbReference type="NCBI Taxonomy" id="1534307"/>
    <lineage>
        <taxon>Eukaryota</taxon>
        <taxon>Metazoa</taxon>
        <taxon>Chordata</taxon>
        <taxon>Craniata</taxon>
        <taxon>Vertebrata</taxon>
        <taxon>Euteleostomi</taxon>
        <taxon>Actinopterygii</taxon>
        <taxon>Neopterygii</taxon>
        <taxon>Teleostei</taxon>
        <taxon>Albuliformes</taxon>
        <taxon>Albulidae</taxon>
        <taxon>Albula</taxon>
    </lineage>
</organism>
<gene>
    <name evidence="2" type="ORF">AGOR_G00178620</name>
</gene>
<accession>A0A8T3D3K6</accession>
<feature type="non-terminal residue" evidence="2">
    <location>
        <position position="1"/>
    </location>
</feature>
<name>A0A8T3D3K6_9TELE</name>
<feature type="compositionally biased region" description="Polar residues" evidence="1">
    <location>
        <begin position="200"/>
        <end position="216"/>
    </location>
</feature>
<comment type="caution">
    <text evidence="2">The sequence shown here is derived from an EMBL/GenBank/DDBJ whole genome shotgun (WGS) entry which is preliminary data.</text>
</comment>
<dbReference type="OrthoDB" id="515971at2759"/>
<reference evidence="2" key="1">
    <citation type="submission" date="2021-01" db="EMBL/GenBank/DDBJ databases">
        <authorList>
            <person name="Zahm M."/>
            <person name="Roques C."/>
            <person name="Cabau C."/>
            <person name="Klopp C."/>
            <person name="Donnadieu C."/>
            <person name="Jouanno E."/>
            <person name="Lampietro C."/>
            <person name="Louis A."/>
            <person name="Herpin A."/>
            <person name="Echchiki A."/>
            <person name="Berthelot C."/>
            <person name="Parey E."/>
            <person name="Roest-Crollius H."/>
            <person name="Braasch I."/>
            <person name="Postlethwait J."/>
            <person name="Bobe J."/>
            <person name="Montfort J."/>
            <person name="Bouchez O."/>
            <person name="Begum T."/>
            <person name="Mejri S."/>
            <person name="Adams A."/>
            <person name="Chen W.-J."/>
            <person name="Guiguen Y."/>
        </authorList>
    </citation>
    <scope>NUCLEOTIDE SEQUENCE</scope>
    <source>
        <tissue evidence="2">Blood</tissue>
    </source>
</reference>
<feature type="compositionally biased region" description="Polar residues" evidence="1">
    <location>
        <begin position="67"/>
        <end position="76"/>
    </location>
</feature>
<dbReference type="AlphaFoldDB" id="A0A8T3D3K6"/>
<feature type="compositionally biased region" description="Basic residues" evidence="1">
    <location>
        <begin position="1"/>
        <end position="12"/>
    </location>
</feature>
<feature type="compositionally biased region" description="Polar residues" evidence="1">
    <location>
        <begin position="107"/>
        <end position="136"/>
    </location>
</feature>
<feature type="compositionally biased region" description="Low complexity" evidence="1">
    <location>
        <begin position="38"/>
        <end position="56"/>
    </location>
</feature>
<evidence type="ECO:0000313" key="2">
    <source>
        <dbReference type="EMBL" id="KAI1889375.1"/>
    </source>
</evidence>
<feature type="region of interest" description="Disordered" evidence="1">
    <location>
        <begin position="1"/>
        <end position="216"/>
    </location>
</feature>
<dbReference type="EMBL" id="JAERUA010000016">
    <property type="protein sequence ID" value="KAI1889375.1"/>
    <property type="molecule type" value="Genomic_DNA"/>
</dbReference>
<dbReference type="Proteomes" id="UP000829720">
    <property type="component" value="Unassembled WGS sequence"/>
</dbReference>
<protein>
    <submittedName>
        <fullName evidence="2">Uncharacterized protein</fullName>
    </submittedName>
</protein>
<proteinExistence type="predicted"/>
<evidence type="ECO:0000313" key="3">
    <source>
        <dbReference type="Proteomes" id="UP000829720"/>
    </source>
</evidence>
<feature type="compositionally biased region" description="Acidic residues" evidence="1">
    <location>
        <begin position="94"/>
        <end position="103"/>
    </location>
</feature>
<feature type="compositionally biased region" description="Polar residues" evidence="1">
    <location>
        <begin position="17"/>
        <end position="30"/>
    </location>
</feature>
<keyword evidence="3" id="KW-1185">Reference proteome</keyword>
<evidence type="ECO:0000256" key="1">
    <source>
        <dbReference type="SAM" id="MobiDB-lite"/>
    </source>
</evidence>